<accession>A0A8J2JC80</accession>
<comment type="caution">
    <text evidence="1">The sequence shown here is derived from an EMBL/GenBank/DDBJ whole genome shotgun (WGS) entry which is preliminary data.</text>
</comment>
<organism evidence="1 2">
    <name type="scientific">Allacma fusca</name>
    <dbReference type="NCBI Taxonomy" id="39272"/>
    <lineage>
        <taxon>Eukaryota</taxon>
        <taxon>Metazoa</taxon>
        <taxon>Ecdysozoa</taxon>
        <taxon>Arthropoda</taxon>
        <taxon>Hexapoda</taxon>
        <taxon>Collembola</taxon>
        <taxon>Symphypleona</taxon>
        <taxon>Sminthuridae</taxon>
        <taxon>Allacma</taxon>
    </lineage>
</organism>
<dbReference type="Proteomes" id="UP000708208">
    <property type="component" value="Unassembled WGS sequence"/>
</dbReference>
<evidence type="ECO:0000313" key="1">
    <source>
        <dbReference type="EMBL" id="CAG7716122.1"/>
    </source>
</evidence>
<dbReference type="AlphaFoldDB" id="A0A8J2JC80"/>
<reference evidence="1" key="1">
    <citation type="submission" date="2021-06" db="EMBL/GenBank/DDBJ databases">
        <authorList>
            <person name="Hodson N. C."/>
            <person name="Mongue J. A."/>
            <person name="Jaron S. K."/>
        </authorList>
    </citation>
    <scope>NUCLEOTIDE SEQUENCE</scope>
</reference>
<evidence type="ECO:0000313" key="2">
    <source>
        <dbReference type="Proteomes" id="UP000708208"/>
    </source>
</evidence>
<name>A0A8J2JC80_9HEXA</name>
<sequence length="66" mass="8118">MHRKDLRFRHTDDTEYASWHSWQNDCLTRLTFEEESWTIEITTEVNNKRLGFRSWARVNNFARINS</sequence>
<gene>
    <name evidence="1" type="ORF">AFUS01_LOCUS5651</name>
</gene>
<protein>
    <submittedName>
        <fullName evidence="1">Uncharacterized protein</fullName>
    </submittedName>
</protein>
<keyword evidence="2" id="KW-1185">Reference proteome</keyword>
<dbReference type="EMBL" id="CAJVCH010036106">
    <property type="protein sequence ID" value="CAG7716122.1"/>
    <property type="molecule type" value="Genomic_DNA"/>
</dbReference>
<proteinExistence type="predicted"/>